<feature type="domain" description="RNA polymerase sigma factor 70 region 4 type 2" evidence="7">
    <location>
        <begin position="114"/>
        <end position="167"/>
    </location>
</feature>
<evidence type="ECO:0000259" key="7">
    <source>
        <dbReference type="Pfam" id="PF08281"/>
    </source>
</evidence>
<dbReference type="Pfam" id="PF08281">
    <property type="entry name" value="Sigma70_r4_2"/>
    <property type="match status" value="1"/>
</dbReference>
<dbReference type="InterPro" id="IPR013325">
    <property type="entry name" value="RNA_pol_sigma_r2"/>
</dbReference>
<sequence length="226" mass="24602">MDRESLRLTALASPAPPPESDLAGLYREHRVGLVRLAVLLVGDLESAEDVVQDVFARLHGRRRPPDLTLAYLRTCVLNGSRSVLRRRAVMLRRTQRVTDLADSAETAVLIGESRRQVLRALARLPRRQREALVLRYYLDLADSEIALVMGVGQSTVRSTTARALAKLLRERRRGTLSVPGHVEGARAGTPMPLVALLDVRTSLPGSRVAVLAGGVHHGPAVAGDLP</sequence>
<protein>
    <submittedName>
        <fullName evidence="8">Sigma-70 family RNA polymerase sigma factor</fullName>
    </submittedName>
</protein>
<keyword evidence="5" id="KW-0804">Transcription</keyword>
<gene>
    <name evidence="8" type="ORF">FH610_039255</name>
</gene>
<dbReference type="InterPro" id="IPR007627">
    <property type="entry name" value="RNA_pol_sigma70_r2"/>
</dbReference>
<evidence type="ECO:0000256" key="5">
    <source>
        <dbReference type="ARBA" id="ARBA00023163"/>
    </source>
</evidence>
<dbReference type="EMBL" id="VDMA02000034">
    <property type="protein sequence ID" value="KAB8175694.1"/>
    <property type="molecule type" value="Genomic_DNA"/>
</dbReference>
<reference evidence="8 9" key="1">
    <citation type="submission" date="2019-10" db="EMBL/GenBank/DDBJ databases">
        <title>Nonomuraea sp. nov., isolated from Phyllanthus amarus.</title>
        <authorList>
            <person name="Klykleung N."/>
            <person name="Tanasupawat S."/>
        </authorList>
    </citation>
    <scope>NUCLEOTIDE SEQUENCE [LARGE SCALE GENOMIC DNA]</scope>
    <source>
        <strain evidence="8 9">CR1-09</strain>
    </source>
</reference>
<name>A0A5N6B4Q1_9ACTN</name>
<dbReference type="InterPro" id="IPR014284">
    <property type="entry name" value="RNA_pol_sigma-70_dom"/>
</dbReference>
<proteinExistence type="inferred from homology"/>
<accession>A0A5N6B4Q1</accession>
<dbReference type="Pfam" id="PF04542">
    <property type="entry name" value="Sigma70_r2"/>
    <property type="match status" value="1"/>
</dbReference>
<dbReference type="InterPro" id="IPR013324">
    <property type="entry name" value="RNA_pol_sigma_r3/r4-like"/>
</dbReference>
<keyword evidence="9" id="KW-1185">Reference proteome</keyword>
<evidence type="ECO:0000313" key="9">
    <source>
        <dbReference type="Proteomes" id="UP000313066"/>
    </source>
</evidence>
<dbReference type="Gene3D" id="1.10.1740.10">
    <property type="match status" value="1"/>
</dbReference>
<dbReference type="GO" id="GO:0003677">
    <property type="term" value="F:DNA binding"/>
    <property type="evidence" value="ECO:0007669"/>
    <property type="project" value="UniProtKB-KW"/>
</dbReference>
<organism evidence="8 9">
    <name type="scientific">Microbispora catharanthi</name>
    <dbReference type="NCBI Taxonomy" id="1712871"/>
    <lineage>
        <taxon>Bacteria</taxon>
        <taxon>Bacillati</taxon>
        <taxon>Actinomycetota</taxon>
        <taxon>Actinomycetes</taxon>
        <taxon>Streptosporangiales</taxon>
        <taxon>Streptosporangiaceae</taxon>
        <taxon>Microbispora</taxon>
    </lineage>
</organism>
<dbReference type="InterPro" id="IPR039425">
    <property type="entry name" value="RNA_pol_sigma-70-like"/>
</dbReference>
<dbReference type="PANTHER" id="PTHR43133:SF50">
    <property type="entry name" value="ECF RNA POLYMERASE SIGMA FACTOR SIGM"/>
    <property type="match status" value="1"/>
</dbReference>
<dbReference type="SUPFAM" id="SSF88659">
    <property type="entry name" value="Sigma3 and sigma4 domains of RNA polymerase sigma factors"/>
    <property type="match status" value="1"/>
</dbReference>
<comment type="caution">
    <text evidence="8">The sequence shown here is derived from an EMBL/GenBank/DDBJ whole genome shotgun (WGS) entry which is preliminary data.</text>
</comment>
<feature type="domain" description="RNA polymerase sigma-70 region 2" evidence="6">
    <location>
        <begin position="25"/>
        <end position="88"/>
    </location>
</feature>
<dbReference type="GO" id="GO:0016987">
    <property type="term" value="F:sigma factor activity"/>
    <property type="evidence" value="ECO:0007669"/>
    <property type="project" value="UniProtKB-KW"/>
</dbReference>
<dbReference type="SUPFAM" id="SSF88946">
    <property type="entry name" value="Sigma2 domain of RNA polymerase sigma factors"/>
    <property type="match status" value="1"/>
</dbReference>
<keyword evidence="4" id="KW-0238">DNA-binding</keyword>
<evidence type="ECO:0000259" key="6">
    <source>
        <dbReference type="Pfam" id="PF04542"/>
    </source>
</evidence>
<dbReference type="GO" id="GO:0006352">
    <property type="term" value="P:DNA-templated transcription initiation"/>
    <property type="evidence" value="ECO:0007669"/>
    <property type="project" value="InterPro"/>
</dbReference>
<evidence type="ECO:0000313" key="8">
    <source>
        <dbReference type="EMBL" id="KAB8175694.1"/>
    </source>
</evidence>
<comment type="similarity">
    <text evidence="1">Belongs to the sigma-70 factor family. ECF subfamily.</text>
</comment>
<dbReference type="AlphaFoldDB" id="A0A5N6B4Q1"/>
<dbReference type="CDD" id="cd06171">
    <property type="entry name" value="Sigma70_r4"/>
    <property type="match status" value="1"/>
</dbReference>
<evidence type="ECO:0000256" key="1">
    <source>
        <dbReference type="ARBA" id="ARBA00010641"/>
    </source>
</evidence>
<dbReference type="Proteomes" id="UP000313066">
    <property type="component" value="Unassembled WGS sequence"/>
</dbReference>
<keyword evidence="2" id="KW-0805">Transcription regulation</keyword>
<dbReference type="NCBIfam" id="TIGR02937">
    <property type="entry name" value="sigma70-ECF"/>
    <property type="match status" value="1"/>
</dbReference>
<dbReference type="PANTHER" id="PTHR43133">
    <property type="entry name" value="RNA POLYMERASE ECF-TYPE SIGMA FACTO"/>
    <property type="match status" value="1"/>
</dbReference>
<dbReference type="InterPro" id="IPR036388">
    <property type="entry name" value="WH-like_DNA-bd_sf"/>
</dbReference>
<evidence type="ECO:0000256" key="4">
    <source>
        <dbReference type="ARBA" id="ARBA00023125"/>
    </source>
</evidence>
<evidence type="ECO:0000256" key="3">
    <source>
        <dbReference type="ARBA" id="ARBA00023082"/>
    </source>
</evidence>
<keyword evidence="3" id="KW-0731">Sigma factor</keyword>
<dbReference type="Gene3D" id="1.10.10.10">
    <property type="entry name" value="Winged helix-like DNA-binding domain superfamily/Winged helix DNA-binding domain"/>
    <property type="match status" value="1"/>
</dbReference>
<evidence type="ECO:0000256" key="2">
    <source>
        <dbReference type="ARBA" id="ARBA00023015"/>
    </source>
</evidence>
<dbReference type="InterPro" id="IPR013249">
    <property type="entry name" value="RNA_pol_sigma70_r4_t2"/>
</dbReference>